<dbReference type="InterPro" id="IPR048493">
    <property type="entry name" value="DUF1980_N"/>
</dbReference>
<feature type="transmembrane region" description="Helical" evidence="1">
    <location>
        <begin position="12"/>
        <end position="32"/>
    </location>
</feature>
<feature type="transmembrane region" description="Helical" evidence="1">
    <location>
        <begin position="88"/>
        <end position="110"/>
    </location>
</feature>
<feature type="transmembrane region" description="Helical" evidence="1">
    <location>
        <begin position="44"/>
        <end position="67"/>
    </location>
</feature>
<sequence length="261" mass="29516">MLDRLNFPQRWLPTLDVLTTGLWGLVLMKFWITGELNLLIHPAYHWLTVIAGVILIALSSFKGWQLWRRYQTRLANRSRTSLKAAEHSTLLPQSLSCYLLIFAAMVALTVRPHAFTSETALKRGVNDFLPVTQVTPQSFANAASRQGLSLVEWVRTLNVYPEPDAYTGEDASVQGFAIHPPDFPEDYILLARFVVTCCAADAYPVGLPVYLPDGDRDRYPEDGWLDVTGVMETHVLNDRRKLVIKANTIESIPEPKNPYNY</sequence>
<proteinExistence type="predicted"/>
<dbReference type="NCBIfam" id="TIGR03943">
    <property type="entry name" value="TIGR03943 family putative permease subunit"/>
    <property type="match status" value="1"/>
</dbReference>
<dbReference type="InterPro" id="IPR015402">
    <property type="entry name" value="DUF1980"/>
</dbReference>
<evidence type="ECO:0000256" key="1">
    <source>
        <dbReference type="SAM" id="Phobius"/>
    </source>
</evidence>
<keyword evidence="1" id="KW-1133">Transmembrane helix</keyword>
<dbReference type="InterPro" id="IPR048447">
    <property type="entry name" value="DUF1980_C"/>
</dbReference>
<keyword evidence="1" id="KW-0812">Transmembrane</keyword>
<evidence type="ECO:0000259" key="2">
    <source>
        <dbReference type="Pfam" id="PF09323"/>
    </source>
</evidence>
<keyword evidence="5" id="KW-1185">Reference proteome</keyword>
<comment type="caution">
    <text evidence="4">The sequence shown here is derived from an EMBL/GenBank/DDBJ whole genome shotgun (WGS) entry which is preliminary data.</text>
</comment>
<dbReference type="InterPro" id="IPR052955">
    <property type="entry name" value="UPF0703_membrane_permease"/>
</dbReference>
<accession>A0ABT7C3L1</accession>
<organism evidence="4 5">
    <name type="scientific">Roseofilum casamattae BLCC-M143</name>
    <dbReference type="NCBI Taxonomy" id="3022442"/>
    <lineage>
        <taxon>Bacteria</taxon>
        <taxon>Bacillati</taxon>
        <taxon>Cyanobacteriota</taxon>
        <taxon>Cyanophyceae</taxon>
        <taxon>Desertifilales</taxon>
        <taxon>Desertifilaceae</taxon>
        <taxon>Roseofilum</taxon>
        <taxon>Roseofilum casamattae</taxon>
    </lineage>
</organism>
<feature type="domain" description="DUF1980" evidence="2">
    <location>
        <begin position="23"/>
        <end position="126"/>
    </location>
</feature>
<dbReference type="EMBL" id="JAQOSQ010000032">
    <property type="protein sequence ID" value="MDJ1185374.1"/>
    <property type="molecule type" value="Genomic_DNA"/>
</dbReference>
<gene>
    <name evidence="4" type="ORF">PMH09_19485</name>
</gene>
<keyword evidence="1" id="KW-0472">Membrane</keyword>
<feature type="domain" description="DUF1980" evidence="3">
    <location>
        <begin position="158"/>
        <end position="261"/>
    </location>
</feature>
<dbReference type="RefSeq" id="WP_283760017.1">
    <property type="nucleotide sequence ID" value="NZ_JAQOSQ010000032.1"/>
</dbReference>
<evidence type="ECO:0000313" key="5">
    <source>
        <dbReference type="Proteomes" id="UP001232992"/>
    </source>
</evidence>
<dbReference type="Pfam" id="PF09323">
    <property type="entry name" value="DUF1980"/>
    <property type="match status" value="1"/>
</dbReference>
<reference evidence="4 5" key="1">
    <citation type="submission" date="2023-01" db="EMBL/GenBank/DDBJ databases">
        <title>Novel diversity within Roseofilum (Cyanobacteria; Desertifilaceae) from marine benthic mats with descriptions of four novel species.</title>
        <authorList>
            <person name="Wang Y."/>
            <person name="Berthold D.E."/>
            <person name="Hu J."/>
            <person name="Lefler F.W."/>
            <person name="Laughinghouse H.D. IV."/>
        </authorList>
    </citation>
    <scope>NUCLEOTIDE SEQUENCE [LARGE SCALE GENOMIC DNA]</scope>
    <source>
        <strain evidence="4 5">BLCC-M143</strain>
    </source>
</reference>
<dbReference type="Proteomes" id="UP001232992">
    <property type="component" value="Unassembled WGS sequence"/>
</dbReference>
<dbReference type="PANTHER" id="PTHR40047:SF1">
    <property type="entry name" value="UPF0703 PROTEIN YCGQ"/>
    <property type="match status" value="1"/>
</dbReference>
<protein>
    <submittedName>
        <fullName evidence="4">TIGR03943 family protein</fullName>
    </submittedName>
</protein>
<dbReference type="Pfam" id="PF21537">
    <property type="entry name" value="DUF1980_C"/>
    <property type="match status" value="1"/>
</dbReference>
<evidence type="ECO:0000313" key="4">
    <source>
        <dbReference type="EMBL" id="MDJ1185374.1"/>
    </source>
</evidence>
<dbReference type="PANTHER" id="PTHR40047">
    <property type="entry name" value="UPF0703 PROTEIN YCGQ"/>
    <property type="match status" value="1"/>
</dbReference>
<evidence type="ECO:0000259" key="3">
    <source>
        <dbReference type="Pfam" id="PF21537"/>
    </source>
</evidence>
<name>A0ABT7C3L1_9CYAN</name>